<dbReference type="EMBL" id="JAYWIO010000003">
    <property type="protein sequence ID" value="KAK7277190.1"/>
    <property type="molecule type" value="Genomic_DNA"/>
</dbReference>
<dbReference type="AlphaFoldDB" id="A0AAN9FJQ1"/>
<dbReference type="Proteomes" id="UP001372338">
    <property type="component" value="Unassembled WGS sequence"/>
</dbReference>
<reference evidence="2 3" key="1">
    <citation type="submission" date="2024-01" db="EMBL/GenBank/DDBJ databases">
        <title>The genomes of 5 underutilized Papilionoideae crops provide insights into root nodulation and disease resistanc.</title>
        <authorList>
            <person name="Yuan L."/>
        </authorList>
    </citation>
    <scope>NUCLEOTIDE SEQUENCE [LARGE SCALE GENOMIC DNA]</scope>
    <source>
        <strain evidence="2">ZHUSHIDOU_FW_LH</strain>
        <tissue evidence="2">Leaf</tissue>
    </source>
</reference>
<comment type="caution">
    <text evidence="2">The sequence shown here is derived from an EMBL/GenBank/DDBJ whole genome shotgun (WGS) entry which is preliminary data.</text>
</comment>
<name>A0AAN9FJQ1_CROPI</name>
<accession>A0AAN9FJQ1</accession>
<evidence type="ECO:0000313" key="2">
    <source>
        <dbReference type="EMBL" id="KAK7277190.1"/>
    </source>
</evidence>
<evidence type="ECO:0000313" key="3">
    <source>
        <dbReference type="Proteomes" id="UP001372338"/>
    </source>
</evidence>
<organism evidence="2 3">
    <name type="scientific">Crotalaria pallida</name>
    <name type="common">Smooth rattlebox</name>
    <name type="synonym">Crotalaria striata</name>
    <dbReference type="NCBI Taxonomy" id="3830"/>
    <lineage>
        <taxon>Eukaryota</taxon>
        <taxon>Viridiplantae</taxon>
        <taxon>Streptophyta</taxon>
        <taxon>Embryophyta</taxon>
        <taxon>Tracheophyta</taxon>
        <taxon>Spermatophyta</taxon>
        <taxon>Magnoliopsida</taxon>
        <taxon>eudicotyledons</taxon>
        <taxon>Gunneridae</taxon>
        <taxon>Pentapetalae</taxon>
        <taxon>rosids</taxon>
        <taxon>fabids</taxon>
        <taxon>Fabales</taxon>
        <taxon>Fabaceae</taxon>
        <taxon>Papilionoideae</taxon>
        <taxon>50 kb inversion clade</taxon>
        <taxon>genistoids sensu lato</taxon>
        <taxon>core genistoids</taxon>
        <taxon>Crotalarieae</taxon>
        <taxon>Crotalaria</taxon>
    </lineage>
</organism>
<gene>
    <name evidence="2" type="ORF">RIF29_18341</name>
</gene>
<proteinExistence type="predicted"/>
<feature type="region of interest" description="Disordered" evidence="1">
    <location>
        <begin position="1"/>
        <end position="47"/>
    </location>
</feature>
<keyword evidence="3" id="KW-1185">Reference proteome</keyword>
<feature type="region of interest" description="Disordered" evidence="1">
    <location>
        <begin position="79"/>
        <end position="99"/>
    </location>
</feature>
<protein>
    <submittedName>
        <fullName evidence="2">Uncharacterized protein</fullName>
    </submittedName>
</protein>
<sequence>MSKKEKKNVGVSSRVIEKEKKGSSSSFHPYGRGRMVNGSHSNPKGKVMAPNTYTYTLAYPPRRTLALSPLPLPLPPKRWWPPYPSRSQIQPHTPPHPPT</sequence>
<evidence type="ECO:0000256" key="1">
    <source>
        <dbReference type="SAM" id="MobiDB-lite"/>
    </source>
</evidence>